<name>X0TEK4_9ZZZZ</name>
<proteinExistence type="predicted"/>
<comment type="caution">
    <text evidence="2">The sequence shown here is derived from an EMBL/GenBank/DDBJ whole genome shotgun (WGS) entry which is preliminary data.</text>
</comment>
<evidence type="ECO:0000313" key="2">
    <source>
        <dbReference type="EMBL" id="GAF74470.1"/>
    </source>
</evidence>
<dbReference type="EMBL" id="BARS01002895">
    <property type="protein sequence ID" value="GAF74470.1"/>
    <property type="molecule type" value="Genomic_DNA"/>
</dbReference>
<evidence type="ECO:0000256" key="1">
    <source>
        <dbReference type="SAM" id="MobiDB-lite"/>
    </source>
</evidence>
<gene>
    <name evidence="2" type="ORF">S01H1_05566</name>
</gene>
<reference evidence="2" key="1">
    <citation type="journal article" date="2014" name="Front. Microbiol.">
        <title>High frequency of phylogenetically diverse reductive dehalogenase-homologous genes in deep subseafloor sedimentary metagenomes.</title>
        <authorList>
            <person name="Kawai M."/>
            <person name="Futagami T."/>
            <person name="Toyoda A."/>
            <person name="Takaki Y."/>
            <person name="Nishi S."/>
            <person name="Hori S."/>
            <person name="Arai W."/>
            <person name="Tsubouchi T."/>
            <person name="Morono Y."/>
            <person name="Uchiyama I."/>
            <person name="Ito T."/>
            <person name="Fujiyama A."/>
            <person name="Inagaki F."/>
            <person name="Takami H."/>
        </authorList>
    </citation>
    <scope>NUCLEOTIDE SEQUENCE</scope>
    <source>
        <strain evidence="2">Expedition CK06-06</strain>
    </source>
</reference>
<accession>X0TEK4</accession>
<organism evidence="2">
    <name type="scientific">marine sediment metagenome</name>
    <dbReference type="NCBI Taxonomy" id="412755"/>
    <lineage>
        <taxon>unclassified sequences</taxon>
        <taxon>metagenomes</taxon>
        <taxon>ecological metagenomes</taxon>
    </lineage>
</organism>
<protein>
    <submittedName>
        <fullName evidence="2">Uncharacterized protein</fullName>
    </submittedName>
</protein>
<dbReference type="AlphaFoldDB" id="X0TEK4"/>
<feature type="region of interest" description="Disordered" evidence="1">
    <location>
        <begin position="1"/>
        <end position="27"/>
    </location>
</feature>
<sequence>MQRSRQHERLKSREQGRKEKPTTHGRFDASTRIKVIEIERTGSPQRLRHAIQKLKKSTKPQKILRVPQHDMDKATDIAKELRAKLTITNLSKTKRKSIKR</sequence>